<dbReference type="Gene3D" id="1.10.8.60">
    <property type="match status" value="1"/>
</dbReference>
<dbReference type="GO" id="GO:0005524">
    <property type="term" value="F:ATP binding"/>
    <property type="evidence" value="ECO:0007669"/>
    <property type="project" value="UniProtKB-KW"/>
</dbReference>
<dbReference type="AlphaFoldDB" id="A0A5A7ZPD9"/>
<dbReference type="PANTHER" id="PTHR43392">
    <property type="entry name" value="AAA-TYPE ATPASE FAMILY PROTEIN / ANKYRIN REPEAT FAMILY PROTEIN"/>
    <property type="match status" value="1"/>
</dbReference>
<dbReference type="PRINTS" id="PR00819">
    <property type="entry name" value="CBXCFQXSUPER"/>
</dbReference>
<dbReference type="InterPro" id="IPR027417">
    <property type="entry name" value="P-loop_NTPase"/>
</dbReference>
<comment type="similarity">
    <text evidence="1">Belongs to the CbxX/CfxQ family.</text>
</comment>
<evidence type="ECO:0000313" key="6">
    <source>
        <dbReference type="Proteomes" id="UP000324105"/>
    </source>
</evidence>
<dbReference type="InterPro" id="IPR041627">
    <property type="entry name" value="AAA_lid_6"/>
</dbReference>
<dbReference type="Gene3D" id="3.40.50.300">
    <property type="entry name" value="P-loop containing nucleotide triphosphate hydrolases"/>
    <property type="match status" value="1"/>
</dbReference>
<protein>
    <submittedName>
        <fullName evidence="5">AAA family ATPase</fullName>
    </submittedName>
</protein>
<dbReference type="EMBL" id="VIBR01000002">
    <property type="protein sequence ID" value="KAA0117699.1"/>
    <property type="molecule type" value="Genomic_DNA"/>
</dbReference>
<dbReference type="FunFam" id="3.40.50.300:FF:000216">
    <property type="entry name" value="Type VII secretion ATPase EccA"/>
    <property type="match status" value="1"/>
</dbReference>
<dbReference type="Proteomes" id="UP000324105">
    <property type="component" value="Unassembled WGS sequence"/>
</dbReference>
<evidence type="ECO:0000256" key="3">
    <source>
        <dbReference type="ARBA" id="ARBA00022840"/>
    </source>
</evidence>
<sequence>MGEKMFFYQIEFSKMNKNIKEADKDFIKENQWFYCFKNQTCLYVVGVTERTKEDLFDKLKTLGFNEEEHTDFKVKSISKREYLKEVGNKYSVQIGQLFLYSDERELSNSDGFAITDLECDNLNIVGLNEFKEYVLKLKMFLNNQKERRQKKEKVLVENQFLIFKGSLGTGKKFAIKYLMRLLNVKCKTILKDGFSVNFESEQRLVIIKDYSTMHPRKKEELKNNIVEATEGRIYIFLAESDSIAYEISREFLPLFHVVYELNFPPYSYNELVNIIKFRLGDYGFHLEEDLIKLLSNHNCLTNSYDSCYFAQKIIEYNVIESNLSNGKQSFSLPSDLFCMKGCNNPLATNSDALKELDRLVGLSTVKNLIHRILAYFSISQRRHEINSSLVRPSMHFMFSGASGTGKTIVARLLTKIFYKHGIIKSNVLIEVGRSDLIGEYVGQTAPKVKRLFDNAKGGILFIDEAYSLIPQGERDFANEAIPTIIQEMENNRNDVIVIFAGYTEMMEEFLNINPGLASRISRKIHFENYNKYELYDILTLMADQQGYIVDKKCKTILLTYFEKCLCSESFGNARYVRKLFELVLYIQAERLMKEEIVSDLTDAELSYLSYIDFEKAIHDLEKKENNLKIIGFRTDI</sequence>
<dbReference type="SUPFAM" id="SSF52540">
    <property type="entry name" value="P-loop containing nucleoside triphosphate hydrolases"/>
    <property type="match status" value="2"/>
</dbReference>
<dbReference type="GO" id="GO:0016887">
    <property type="term" value="F:ATP hydrolysis activity"/>
    <property type="evidence" value="ECO:0007669"/>
    <property type="project" value="InterPro"/>
</dbReference>
<reference evidence="5 6" key="1">
    <citation type="submission" date="2019-06" db="EMBL/GenBank/DDBJ databases">
        <title>Genome sequence and analysis of a MDR-Streptococcus sanguis isolated from throat swab of children with scarlet fever from Hangzhou,China.</title>
        <authorList>
            <person name="Huang Y."/>
            <person name="Xie L."/>
            <person name="Liu W."/>
        </authorList>
    </citation>
    <scope>NUCLEOTIDE SEQUENCE [LARGE SCALE GENOMIC DNA]</scope>
    <source>
        <strain evidence="5 6">S28</strain>
    </source>
</reference>
<dbReference type="PANTHER" id="PTHR43392:SF2">
    <property type="entry name" value="AAA-TYPE ATPASE FAMILY PROTEIN _ ANKYRIN REPEAT FAMILY PROTEIN"/>
    <property type="match status" value="1"/>
</dbReference>
<accession>A0A5A7ZPD9</accession>
<keyword evidence="3" id="KW-0067">ATP-binding</keyword>
<feature type="domain" description="AAA+ ATPase" evidence="4">
    <location>
        <begin position="392"/>
        <end position="530"/>
    </location>
</feature>
<evidence type="ECO:0000256" key="1">
    <source>
        <dbReference type="ARBA" id="ARBA00010378"/>
    </source>
</evidence>
<evidence type="ECO:0000259" key="4">
    <source>
        <dbReference type="SMART" id="SM00382"/>
    </source>
</evidence>
<dbReference type="Pfam" id="PF17866">
    <property type="entry name" value="AAA_lid_6"/>
    <property type="match status" value="1"/>
</dbReference>
<evidence type="ECO:0000313" key="5">
    <source>
        <dbReference type="EMBL" id="KAA0117699.1"/>
    </source>
</evidence>
<dbReference type="InterPro" id="IPR050773">
    <property type="entry name" value="CbxX/CfxQ_RuBisCO_ESX"/>
</dbReference>
<name>A0A5A7ZPD9_STRSA</name>
<keyword evidence="2" id="KW-0547">Nucleotide-binding</keyword>
<gene>
    <name evidence="5" type="ORF">FKX92_06340</name>
</gene>
<dbReference type="InterPro" id="IPR000641">
    <property type="entry name" value="CbxX/CfxQ"/>
</dbReference>
<comment type="caution">
    <text evidence="5">The sequence shown here is derived from an EMBL/GenBank/DDBJ whole genome shotgun (WGS) entry which is preliminary data.</text>
</comment>
<proteinExistence type="inferred from homology"/>
<evidence type="ECO:0000256" key="2">
    <source>
        <dbReference type="ARBA" id="ARBA00022741"/>
    </source>
</evidence>
<dbReference type="Pfam" id="PF00004">
    <property type="entry name" value="AAA"/>
    <property type="match status" value="1"/>
</dbReference>
<organism evidence="5 6">
    <name type="scientific">Streptococcus sanguinis</name>
    <dbReference type="NCBI Taxonomy" id="1305"/>
    <lineage>
        <taxon>Bacteria</taxon>
        <taxon>Bacillati</taxon>
        <taxon>Bacillota</taxon>
        <taxon>Bacilli</taxon>
        <taxon>Lactobacillales</taxon>
        <taxon>Streptococcaceae</taxon>
        <taxon>Streptococcus</taxon>
    </lineage>
</organism>
<dbReference type="SMART" id="SM00382">
    <property type="entry name" value="AAA"/>
    <property type="match status" value="1"/>
</dbReference>
<dbReference type="InterPro" id="IPR003959">
    <property type="entry name" value="ATPase_AAA_core"/>
</dbReference>
<dbReference type="InterPro" id="IPR003593">
    <property type="entry name" value="AAA+_ATPase"/>
</dbReference>